<proteinExistence type="predicted"/>
<comment type="caution">
    <text evidence="3">The sequence shown here is derived from an EMBL/GenBank/DDBJ whole genome shotgun (WGS) entry which is preliminary data.</text>
</comment>
<dbReference type="InterPro" id="IPR022002">
    <property type="entry name" value="ChsH2_Znr"/>
</dbReference>
<dbReference type="InterPro" id="IPR002878">
    <property type="entry name" value="ChsH2_C"/>
</dbReference>
<keyword evidence="4" id="KW-1185">Reference proteome</keyword>
<dbReference type="EMBL" id="SHNN01000003">
    <property type="protein sequence ID" value="MCX2982265.1"/>
    <property type="molecule type" value="Genomic_DNA"/>
</dbReference>
<dbReference type="PANTHER" id="PTHR34075">
    <property type="entry name" value="BLR3430 PROTEIN"/>
    <property type="match status" value="1"/>
</dbReference>
<gene>
    <name evidence="3" type="ORF">EYC98_15490</name>
</gene>
<dbReference type="PANTHER" id="PTHR34075:SF5">
    <property type="entry name" value="BLR3430 PROTEIN"/>
    <property type="match status" value="1"/>
</dbReference>
<feature type="domain" description="ChsH2 rubredoxin-like zinc ribbon" evidence="2">
    <location>
        <begin position="28"/>
        <end position="64"/>
    </location>
</feature>
<evidence type="ECO:0000259" key="2">
    <source>
        <dbReference type="Pfam" id="PF12172"/>
    </source>
</evidence>
<name>A0ABT3TKF4_9GAMM</name>
<accession>A0ABT3TKF4</accession>
<dbReference type="Gene3D" id="6.10.30.10">
    <property type="match status" value="1"/>
</dbReference>
<dbReference type="RefSeq" id="WP_279246290.1">
    <property type="nucleotide sequence ID" value="NZ_SHNN01000003.1"/>
</dbReference>
<dbReference type="InterPro" id="IPR012340">
    <property type="entry name" value="NA-bd_OB-fold"/>
</dbReference>
<feature type="domain" description="ChsH2 C-terminal OB-fold" evidence="1">
    <location>
        <begin position="65"/>
        <end position="128"/>
    </location>
</feature>
<evidence type="ECO:0008006" key="5">
    <source>
        <dbReference type="Google" id="ProtNLM"/>
    </source>
</evidence>
<dbReference type="SUPFAM" id="SSF50249">
    <property type="entry name" value="Nucleic acid-binding proteins"/>
    <property type="match status" value="1"/>
</dbReference>
<organism evidence="3 4">
    <name type="scientific">Candidatus Litorirhabdus singularis</name>
    <dbReference type="NCBI Taxonomy" id="2518993"/>
    <lineage>
        <taxon>Bacteria</taxon>
        <taxon>Pseudomonadati</taxon>
        <taxon>Pseudomonadota</taxon>
        <taxon>Gammaproteobacteria</taxon>
        <taxon>Cellvibrionales</taxon>
        <taxon>Halieaceae</taxon>
        <taxon>Candidatus Litorirhabdus</taxon>
    </lineage>
</organism>
<sequence length="145" mass="16218">MSTYGDLDKLNTPGLPVPTITDLSRPHWEGCQRDELLVQRCQDCGHYVFIPELACTNCLSQQLDWVASSGTGVLYSFTVIYRPQRPEFDAPYIGAIIELEEGWHMLSNLIECEPEAACIGMPVEVCFVPRGDNLKLPMFRPLVAG</sequence>
<dbReference type="Proteomes" id="UP001143362">
    <property type="component" value="Unassembled WGS sequence"/>
</dbReference>
<dbReference type="InterPro" id="IPR052513">
    <property type="entry name" value="Thioester_dehydratase-like"/>
</dbReference>
<protein>
    <recommendedName>
        <fullName evidence="5">Zn-ribbon domain-containing OB-fold protein</fullName>
    </recommendedName>
</protein>
<evidence type="ECO:0000259" key="1">
    <source>
        <dbReference type="Pfam" id="PF01796"/>
    </source>
</evidence>
<evidence type="ECO:0000313" key="3">
    <source>
        <dbReference type="EMBL" id="MCX2982265.1"/>
    </source>
</evidence>
<evidence type="ECO:0000313" key="4">
    <source>
        <dbReference type="Proteomes" id="UP001143362"/>
    </source>
</evidence>
<dbReference type="Pfam" id="PF01796">
    <property type="entry name" value="OB_ChsH2_C"/>
    <property type="match status" value="1"/>
</dbReference>
<reference evidence="3" key="1">
    <citation type="submission" date="2019-02" db="EMBL/GenBank/DDBJ databases">
        <authorList>
            <person name="Li S.-H."/>
        </authorList>
    </citation>
    <scope>NUCLEOTIDE SEQUENCE</scope>
    <source>
        <strain evidence="3">IMCC14734</strain>
    </source>
</reference>
<dbReference type="Pfam" id="PF12172">
    <property type="entry name" value="zf-ChsH2"/>
    <property type="match status" value="1"/>
</dbReference>